<feature type="domain" description="KfrA N-terminal DNA-binding" evidence="2">
    <location>
        <begin position="4"/>
        <end position="35"/>
    </location>
</feature>
<accession>A0A5X6ESB8</accession>
<evidence type="ECO:0000256" key="1">
    <source>
        <dbReference type="SAM" id="MobiDB-lite"/>
    </source>
</evidence>
<gene>
    <name evidence="3" type="ORF">EKG95_22420</name>
</gene>
<comment type="caution">
    <text evidence="3">The sequence shown here is derived from an EMBL/GenBank/DDBJ whole genome shotgun (WGS) entry which is preliminary data.</text>
</comment>
<dbReference type="EMBL" id="AAHUDZ010000037">
    <property type="protein sequence ID" value="ECA3794521.1"/>
    <property type="molecule type" value="Genomic_DNA"/>
</dbReference>
<reference evidence="3" key="1">
    <citation type="submission" date="2018-12" db="EMBL/GenBank/DDBJ databases">
        <authorList>
            <person name="Ashton P.M."/>
            <person name="Dallman T."/>
            <person name="Nair S."/>
            <person name="De Pinna E."/>
            <person name="Peters T."/>
            <person name="Grant K."/>
        </authorList>
    </citation>
    <scope>NUCLEOTIDE SEQUENCE</scope>
    <source>
        <strain evidence="3">650060</strain>
    </source>
</reference>
<proteinExistence type="predicted"/>
<name>A0A5X6ESB8_SALET</name>
<sequence>MAITTEQIMKAADELDQEGQTPTLARIRKKLGDGGRRKPVPPPLTNRPRRLSPTDWPLSGMISGHWRWKSLTPALPVNGKRWRNHARKQKKRDLRPRRWLTS</sequence>
<organism evidence="3">
    <name type="scientific">Salmonella enterica subsp. enterica serovar Aqua</name>
    <dbReference type="NCBI Taxonomy" id="1302615"/>
    <lineage>
        <taxon>Bacteria</taxon>
        <taxon>Pseudomonadati</taxon>
        <taxon>Pseudomonadota</taxon>
        <taxon>Gammaproteobacteria</taxon>
        <taxon>Enterobacterales</taxon>
        <taxon>Enterobacteriaceae</taxon>
        <taxon>Salmonella</taxon>
    </lineage>
</organism>
<evidence type="ECO:0000259" key="2">
    <source>
        <dbReference type="Pfam" id="PF11740"/>
    </source>
</evidence>
<protein>
    <recommendedName>
        <fullName evidence="2">KfrA N-terminal DNA-binding domain-containing protein</fullName>
    </recommendedName>
</protein>
<feature type="region of interest" description="Disordered" evidence="1">
    <location>
        <begin position="28"/>
        <end position="55"/>
    </location>
</feature>
<dbReference type="InterPro" id="IPR021104">
    <property type="entry name" value="KfrA_DNA-bd_N"/>
</dbReference>
<evidence type="ECO:0000313" key="3">
    <source>
        <dbReference type="EMBL" id="ECA3794521.1"/>
    </source>
</evidence>
<feature type="compositionally biased region" description="Basic residues" evidence="1">
    <location>
        <begin position="80"/>
        <end position="102"/>
    </location>
</feature>
<dbReference type="AlphaFoldDB" id="A0A5X6ESB8"/>
<dbReference type="Pfam" id="PF11740">
    <property type="entry name" value="KfrA_N"/>
    <property type="match status" value="1"/>
</dbReference>
<feature type="region of interest" description="Disordered" evidence="1">
    <location>
        <begin position="79"/>
        <end position="102"/>
    </location>
</feature>